<evidence type="ECO:0000259" key="4">
    <source>
        <dbReference type="PROSITE" id="PS51123"/>
    </source>
</evidence>
<organism evidence="5 6">
    <name type="scientific">Candidatus Methylacidiphilum infernorum</name>
    <dbReference type="NCBI Taxonomy" id="511746"/>
    <lineage>
        <taxon>Bacteria</taxon>
        <taxon>Pseudomonadati</taxon>
        <taxon>Verrucomicrobiota</taxon>
        <taxon>Methylacidiphilae</taxon>
        <taxon>Methylacidiphilales</taxon>
        <taxon>Methylacidiphilaceae</taxon>
        <taxon>Methylacidiphilum (ex Ratnadevi et al. 2023)</taxon>
    </lineage>
</organism>
<dbReference type="Gene3D" id="3.30.1330.60">
    <property type="entry name" value="OmpA-like domain"/>
    <property type="match status" value="1"/>
</dbReference>
<protein>
    <submittedName>
        <fullName evidence="5">OmpA family protein</fullName>
    </submittedName>
</protein>
<dbReference type="EMBL" id="CP065956">
    <property type="protein sequence ID" value="QSR87341.1"/>
    <property type="molecule type" value="Genomic_DNA"/>
</dbReference>
<dbReference type="CDD" id="cd07185">
    <property type="entry name" value="OmpA_C-like"/>
    <property type="match status" value="1"/>
</dbReference>
<gene>
    <name evidence="5" type="ORF">EM20IM_03150</name>
</gene>
<keyword evidence="2" id="KW-0175">Coiled coil</keyword>
<evidence type="ECO:0000256" key="1">
    <source>
        <dbReference type="PROSITE-ProRule" id="PRU00473"/>
    </source>
</evidence>
<dbReference type="Pfam" id="PF00691">
    <property type="entry name" value="OmpA"/>
    <property type="match status" value="1"/>
</dbReference>
<keyword evidence="3" id="KW-1133">Transmembrane helix</keyword>
<evidence type="ECO:0000313" key="5">
    <source>
        <dbReference type="EMBL" id="QSR87341.1"/>
    </source>
</evidence>
<keyword evidence="6" id="KW-1185">Reference proteome</keyword>
<dbReference type="PANTHER" id="PTHR30329:SF21">
    <property type="entry name" value="LIPOPROTEIN YIAD-RELATED"/>
    <property type="match status" value="1"/>
</dbReference>
<evidence type="ECO:0000256" key="3">
    <source>
        <dbReference type="SAM" id="Phobius"/>
    </source>
</evidence>
<name>A0ABX7PXQ5_9BACT</name>
<evidence type="ECO:0000313" key="6">
    <source>
        <dbReference type="Proteomes" id="UP000663088"/>
    </source>
</evidence>
<reference evidence="5 6" key="1">
    <citation type="submission" date="2020-12" db="EMBL/GenBank/DDBJ databases">
        <authorList>
            <person name="Awala S.I."/>
            <person name="Gwak J.-H."/>
            <person name="Kim S.-J."/>
            <person name="Rhee S.-K."/>
        </authorList>
    </citation>
    <scope>NUCLEOTIDE SEQUENCE [LARGE SCALE GENOMIC DNA]</scope>
    <source>
        <strain evidence="5 6">IT5</strain>
    </source>
</reference>
<sequence>MEQKPAVVPVKVQKKKHPVVPSGGLGAFFFWVSLSVFLGASAIYFYGQYVSLEKTVRVLKEEDELLKQENQKQRAVVDQLQAELAQTGSLLKSQEELLEKTTQSLKAVESKKRQEEAVSAQENSTLIHEMAQKLNSLFAEEIQKGESWVIQNPQNLVIRFSKSALFSYGGIKISNSGKALLEKLITALKPYLANSKEAKVEVCSYTDNDPPALEVQNVYPTNWEISAMRSAAVIRTLIQLSQLPEDIFSLAAGGATKPIADNSFQEGKEKNRRIEITLYLPIHNSDFRATVNPASVNLEKENLPTLKGKDE</sequence>
<dbReference type="RefSeq" id="WP_206847789.1">
    <property type="nucleotide sequence ID" value="NZ_CP065956.1"/>
</dbReference>
<evidence type="ECO:0000256" key="2">
    <source>
        <dbReference type="SAM" id="Coils"/>
    </source>
</evidence>
<keyword evidence="3" id="KW-0812">Transmembrane</keyword>
<accession>A0ABX7PXQ5</accession>
<dbReference type="Proteomes" id="UP000663088">
    <property type="component" value="Chromosome"/>
</dbReference>
<dbReference type="PROSITE" id="PS51123">
    <property type="entry name" value="OMPA_2"/>
    <property type="match status" value="1"/>
</dbReference>
<dbReference type="InterPro" id="IPR050330">
    <property type="entry name" value="Bact_OuterMem_StrucFunc"/>
</dbReference>
<feature type="domain" description="OmpA-like" evidence="4">
    <location>
        <begin position="153"/>
        <end position="282"/>
    </location>
</feature>
<dbReference type="InterPro" id="IPR036737">
    <property type="entry name" value="OmpA-like_sf"/>
</dbReference>
<dbReference type="PANTHER" id="PTHR30329">
    <property type="entry name" value="STATOR ELEMENT OF FLAGELLAR MOTOR COMPLEX"/>
    <property type="match status" value="1"/>
</dbReference>
<keyword evidence="1 3" id="KW-0472">Membrane</keyword>
<feature type="coiled-coil region" evidence="2">
    <location>
        <begin position="49"/>
        <end position="118"/>
    </location>
</feature>
<dbReference type="SUPFAM" id="SSF103088">
    <property type="entry name" value="OmpA-like"/>
    <property type="match status" value="1"/>
</dbReference>
<proteinExistence type="predicted"/>
<feature type="transmembrane region" description="Helical" evidence="3">
    <location>
        <begin position="28"/>
        <end position="47"/>
    </location>
</feature>
<dbReference type="InterPro" id="IPR006665">
    <property type="entry name" value="OmpA-like"/>
</dbReference>